<dbReference type="AlphaFoldDB" id="A0A133UNC7"/>
<keyword evidence="1" id="KW-0175">Coiled coil</keyword>
<evidence type="ECO:0000313" key="3">
    <source>
        <dbReference type="Proteomes" id="UP000070284"/>
    </source>
</evidence>
<evidence type="ECO:0000313" key="2">
    <source>
        <dbReference type="EMBL" id="KXA95647.1"/>
    </source>
</evidence>
<organism evidence="2 3">
    <name type="scientific">candidate division MSBL1 archaeon SCGC-AAA259E19</name>
    <dbReference type="NCBI Taxonomy" id="1698264"/>
    <lineage>
        <taxon>Archaea</taxon>
        <taxon>Methanobacteriati</taxon>
        <taxon>Methanobacteriota</taxon>
        <taxon>candidate division MSBL1</taxon>
    </lineage>
</organism>
<keyword evidence="3" id="KW-1185">Reference proteome</keyword>
<evidence type="ECO:0000256" key="1">
    <source>
        <dbReference type="SAM" id="Coils"/>
    </source>
</evidence>
<reference evidence="2 3" key="1">
    <citation type="journal article" date="2016" name="Sci. Rep.">
        <title>Metabolic traits of an uncultured archaeal lineage -MSBL1- from brine pools of the Red Sea.</title>
        <authorList>
            <person name="Mwirichia R."/>
            <person name="Alam I."/>
            <person name="Rashid M."/>
            <person name="Vinu M."/>
            <person name="Ba-Alawi W."/>
            <person name="Anthony Kamau A."/>
            <person name="Kamanda Ngugi D."/>
            <person name="Goker M."/>
            <person name="Klenk H.P."/>
            <person name="Bajic V."/>
            <person name="Stingl U."/>
        </authorList>
    </citation>
    <scope>NUCLEOTIDE SEQUENCE [LARGE SCALE GENOMIC DNA]</scope>
    <source>
        <strain evidence="2">SCGC-AAA259E19</strain>
    </source>
</reference>
<proteinExistence type="predicted"/>
<protein>
    <submittedName>
        <fullName evidence="2">Uncharacterized protein</fullName>
    </submittedName>
</protein>
<comment type="caution">
    <text evidence="2">The sequence shown here is derived from an EMBL/GenBank/DDBJ whole genome shotgun (WGS) entry which is preliminary data.</text>
</comment>
<name>A0A133UNC7_9EURY</name>
<dbReference type="Proteomes" id="UP000070284">
    <property type="component" value="Unassembled WGS sequence"/>
</dbReference>
<dbReference type="EMBL" id="LHXO01000010">
    <property type="protein sequence ID" value="KXA95647.1"/>
    <property type="molecule type" value="Genomic_DNA"/>
</dbReference>
<gene>
    <name evidence="2" type="ORF">AKJ65_01275</name>
</gene>
<sequence length="245" mass="28518">MLGKTTRYHQQVALFAKQTRRKKEEARLARELLREKLEEYVEKQGPEEIVRAFTTSTSLKLYYCPRQDCILEVRNCKIKDIECPPEHYKLLDILKNTHFMRKKAGNKEDFLALRDAISLGYMKLGGEIEEKIKEIAEHFDPAEPFSLEGTSEVKFRSLCDEIRGEISLLSVSAAHLYRMYSETPDEFWEKVPLSHWLEGVGRWRFEKKHSSKTLPGPDLFRRLKKEKPAKLTAARLKGLVGGRYG</sequence>
<accession>A0A133UNC7</accession>
<feature type="coiled-coil region" evidence="1">
    <location>
        <begin position="16"/>
        <end position="43"/>
    </location>
</feature>